<reference evidence="2" key="1">
    <citation type="submission" date="2021-06" db="EMBL/GenBank/DDBJ databases">
        <authorList>
            <person name="Kallberg Y."/>
            <person name="Tangrot J."/>
            <person name="Rosling A."/>
        </authorList>
    </citation>
    <scope>NUCLEOTIDE SEQUENCE</scope>
    <source>
        <strain evidence="2">CL551</strain>
    </source>
</reference>
<feature type="non-terminal residue" evidence="2">
    <location>
        <position position="1"/>
    </location>
</feature>
<evidence type="ECO:0000256" key="1">
    <source>
        <dbReference type="SAM" id="MobiDB-lite"/>
    </source>
</evidence>
<sequence length="148" mass="16828">MSESPTPNFKICTLIYKLNPSKYVSRSFRINKCDTLDQIKEAISTTFRLPEFDLYDGCELITKSYESFKNGRYHEISSPGSGPPQEPIDEIIDRIQRVSTIDDKSDDEETMGSVSEDSNTSSEHDPINLGGDMTETREHNRRTACDFC</sequence>
<evidence type="ECO:0000313" key="3">
    <source>
        <dbReference type="Proteomes" id="UP000789342"/>
    </source>
</evidence>
<feature type="compositionally biased region" description="Polar residues" evidence="1">
    <location>
        <begin position="112"/>
        <end position="121"/>
    </location>
</feature>
<feature type="compositionally biased region" description="Basic and acidic residues" evidence="1">
    <location>
        <begin position="134"/>
        <end position="148"/>
    </location>
</feature>
<protein>
    <submittedName>
        <fullName evidence="2">13187_t:CDS:1</fullName>
    </submittedName>
</protein>
<accession>A0A9N9DWJ3</accession>
<dbReference type="Proteomes" id="UP000789342">
    <property type="component" value="Unassembled WGS sequence"/>
</dbReference>
<dbReference type="AlphaFoldDB" id="A0A9N9DWJ3"/>
<feature type="region of interest" description="Disordered" evidence="1">
    <location>
        <begin position="101"/>
        <end position="148"/>
    </location>
</feature>
<proteinExistence type="predicted"/>
<dbReference type="EMBL" id="CAJVPV010010849">
    <property type="protein sequence ID" value="CAG8655433.1"/>
    <property type="molecule type" value="Genomic_DNA"/>
</dbReference>
<keyword evidence="3" id="KW-1185">Reference proteome</keyword>
<gene>
    <name evidence="2" type="ORF">AMORRO_LOCUS10163</name>
</gene>
<organism evidence="2 3">
    <name type="scientific">Acaulospora morrowiae</name>
    <dbReference type="NCBI Taxonomy" id="94023"/>
    <lineage>
        <taxon>Eukaryota</taxon>
        <taxon>Fungi</taxon>
        <taxon>Fungi incertae sedis</taxon>
        <taxon>Mucoromycota</taxon>
        <taxon>Glomeromycotina</taxon>
        <taxon>Glomeromycetes</taxon>
        <taxon>Diversisporales</taxon>
        <taxon>Acaulosporaceae</taxon>
        <taxon>Acaulospora</taxon>
    </lineage>
</organism>
<evidence type="ECO:0000313" key="2">
    <source>
        <dbReference type="EMBL" id="CAG8655433.1"/>
    </source>
</evidence>
<comment type="caution">
    <text evidence="2">The sequence shown here is derived from an EMBL/GenBank/DDBJ whole genome shotgun (WGS) entry which is preliminary data.</text>
</comment>
<name>A0A9N9DWJ3_9GLOM</name>